<dbReference type="PANTHER" id="PTHR46825:SF11">
    <property type="entry name" value="PENICILLIN-BINDING PROTEIN 4"/>
    <property type="match status" value="1"/>
</dbReference>
<feature type="non-terminal residue" evidence="4">
    <location>
        <position position="191"/>
    </location>
</feature>
<sequence>MKENERISYAEFLENVLSKNGKWYTTKNFTNKSPGKRYHYSNMGAALAALVIENATGQSFYEFTGQYIFNPLQMDKTSWELTDNIREDFAVRYFPGNIPVPDYHLITTADGGLITSTQDMGNYLIEILKGANGKGTILSQDSYKEMFKRTKLGSESSGIFWGVNEDGVLNHSGSDPGVLSILAIYPKRGVG</sequence>
<dbReference type="Gene3D" id="3.40.710.10">
    <property type="entry name" value="DD-peptidase/beta-lactamase superfamily"/>
    <property type="match status" value="1"/>
</dbReference>
<gene>
    <name evidence="4" type="ORF">METZ01_LOCUS485953</name>
</gene>
<accession>A0A383CM20</accession>
<protein>
    <recommendedName>
        <fullName evidence="3">Beta-lactamase-related domain-containing protein</fullName>
    </recommendedName>
</protein>
<dbReference type="EMBL" id="UINC01209885">
    <property type="protein sequence ID" value="SVE33099.1"/>
    <property type="molecule type" value="Genomic_DNA"/>
</dbReference>
<reference evidence="4" key="1">
    <citation type="submission" date="2018-05" db="EMBL/GenBank/DDBJ databases">
        <authorList>
            <person name="Lanie J.A."/>
            <person name="Ng W.-L."/>
            <person name="Kazmierczak K.M."/>
            <person name="Andrzejewski T.M."/>
            <person name="Davidsen T.M."/>
            <person name="Wayne K.J."/>
            <person name="Tettelin H."/>
            <person name="Glass J.I."/>
            <person name="Rusch D."/>
            <person name="Podicherti R."/>
            <person name="Tsui H.-C.T."/>
            <person name="Winkler M.E."/>
        </authorList>
    </citation>
    <scope>NUCLEOTIDE SEQUENCE</scope>
</reference>
<proteinExistence type="predicted"/>
<dbReference type="PANTHER" id="PTHR46825">
    <property type="entry name" value="D-ALANYL-D-ALANINE-CARBOXYPEPTIDASE/ENDOPEPTIDASE AMPH"/>
    <property type="match status" value="1"/>
</dbReference>
<evidence type="ECO:0000313" key="4">
    <source>
        <dbReference type="EMBL" id="SVE33099.1"/>
    </source>
</evidence>
<evidence type="ECO:0000256" key="2">
    <source>
        <dbReference type="ARBA" id="ARBA00023136"/>
    </source>
</evidence>
<dbReference type="SUPFAM" id="SSF56601">
    <property type="entry name" value="beta-lactamase/transpeptidase-like"/>
    <property type="match status" value="1"/>
</dbReference>
<evidence type="ECO:0000256" key="1">
    <source>
        <dbReference type="ARBA" id="ARBA00004370"/>
    </source>
</evidence>
<dbReference type="InterPro" id="IPR001466">
    <property type="entry name" value="Beta-lactam-related"/>
</dbReference>
<dbReference type="GO" id="GO:0016020">
    <property type="term" value="C:membrane"/>
    <property type="evidence" value="ECO:0007669"/>
    <property type="project" value="UniProtKB-SubCell"/>
</dbReference>
<keyword evidence="2" id="KW-0472">Membrane</keyword>
<evidence type="ECO:0000259" key="3">
    <source>
        <dbReference type="Pfam" id="PF00144"/>
    </source>
</evidence>
<dbReference type="InterPro" id="IPR012338">
    <property type="entry name" value="Beta-lactam/transpept-like"/>
</dbReference>
<name>A0A383CM20_9ZZZZ</name>
<comment type="subcellular location">
    <subcellularLocation>
        <location evidence="1">Membrane</location>
    </subcellularLocation>
</comment>
<dbReference type="InterPro" id="IPR050491">
    <property type="entry name" value="AmpC-like"/>
</dbReference>
<feature type="domain" description="Beta-lactamase-related" evidence="3">
    <location>
        <begin position="32"/>
        <end position="191"/>
    </location>
</feature>
<organism evidence="4">
    <name type="scientific">marine metagenome</name>
    <dbReference type="NCBI Taxonomy" id="408172"/>
    <lineage>
        <taxon>unclassified sequences</taxon>
        <taxon>metagenomes</taxon>
        <taxon>ecological metagenomes</taxon>
    </lineage>
</organism>
<dbReference type="AlphaFoldDB" id="A0A383CM20"/>
<dbReference type="Pfam" id="PF00144">
    <property type="entry name" value="Beta-lactamase"/>
    <property type="match status" value="1"/>
</dbReference>